<gene>
    <name evidence="1" type="ORF">MNBD_ACTINO02-1038</name>
</gene>
<accession>A0A3B0REC2</accession>
<evidence type="ECO:0000313" key="1">
    <source>
        <dbReference type="EMBL" id="VAV91320.1"/>
    </source>
</evidence>
<organism evidence="1">
    <name type="scientific">hydrothermal vent metagenome</name>
    <dbReference type="NCBI Taxonomy" id="652676"/>
    <lineage>
        <taxon>unclassified sequences</taxon>
        <taxon>metagenomes</taxon>
        <taxon>ecological metagenomes</taxon>
    </lineage>
</organism>
<name>A0A3B0REC2_9ZZZZ</name>
<dbReference type="AlphaFoldDB" id="A0A3B0REC2"/>
<sequence length="208" mass="22745">MAPRGLGRVLHRSTPIPNRHRSVIVSGETHSRGNHRPRTRHVDVRRCWPGGRSAQEIGIRNHSWLGPSLWSGDETTGGHGNRTILVVDRVELGVNGVVLGDGETTGSLMGSKRWDRALLTCLPAQCGTMPKSRCLVFHLLETTPTPGSTRTSSTWSGLRDLTEVDPLDEAARYTRARTSSARVDLPVGQAMLPLSALASQRHRRSGHC</sequence>
<reference evidence="1" key="1">
    <citation type="submission" date="2018-06" db="EMBL/GenBank/DDBJ databases">
        <authorList>
            <person name="Zhirakovskaya E."/>
        </authorList>
    </citation>
    <scope>NUCLEOTIDE SEQUENCE</scope>
</reference>
<proteinExistence type="predicted"/>
<protein>
    <submittedName>
        <fullName evidence="1">Uncharacterized protein</fullName>
    </submittedName>
</protein>
<dbReference type="EMBL" id="UOEK01000005">
    <property type="protein sequence ID" value="VAV91320.1"/>
    <property type="molecule type" value="Genomic_DNA"/>
</dbReference>